<sequence>MLVGIDLGTTNCKFLAKGHSEQSFRITYTAVKNESYKEIDPTCIVDNLIKCFDKLKQEKISGVAVTGQMHGIMCWDKNFNPTTNLITWEDTRCSQAFCDEVSQGGRLHPGYGLATLLWLRKNDPICLSTAFAAGTIMDYFVARLTNNLRPRMPRSSQTAHSFGCWNDQTGWTISHVDELLLDVGKNLHNEIVSSAEANVFSIGPCRVLIGLGDHQCSVAGFGLPLEKNVMFLNVGTSAQMTFLSKEKVNENGSVEIRPFIDSKTSLVTVASMNGGNVLSAFVGAYDIEFSAIEESLRNLDDVDKIAAYTYARFFPERCGQQGHGKLPLQNSLSPIETSISLIKSLLVNLKSLFFHKNEDFVLPYFDKIIVSGGAGNLFIPFLRDLCRTVVIAEGDAASGAIEIFRYVQNKL</sequence>
<dbReference type="SUPFAM" id="SSF53067">
    <property type="entry name" value="Actin-like ATPase domain"/>
    <property type="match status" value="1"/>
</dbReference>
<organism evidence="5">
    <name type="scientific">Oikopleura dioica</name>
    <name type="common">Tunicate</name>
    <dbReference type="NCBI Taxonomy" id="34765"/>
    <lineage>
        <taxon>Eukaryota</taxon>
        <taxon>Metazoa</taxon>
        <taxon>Chordata</taxon>
        <taxon>Tunicata</taxon>
        <taxon>Appendicularia</taxon>
        <taxon>Copelata</taxon>
        <taxon>Oikopleuridae</taxon>
        <taxon>Oikopleura</taxon>
    </lineage>
</organism>
<dbReference type="GO" id="GO:0005829">
    <property type="term" value="C:cytosol"/>
    <property type="evidence" value="ECO:0007669"/>
    <property type="project" value="TreeGrafter"/>
</dbReference>
<evidence type="ECO:0000313" key="5">
    <source>
        <dbReference type="EMBL" id="CBY36742.1"/>
    </source>
</evidence>
<gene>
    <name evidence="5" type="ORF">GSOID_T00029777001</name>
</gene>
<accession>E4YMN3</accession>
<evidence type="ECO:0000259" key="4">
    <source>
        <dbReference type="Pfam" id="PF00370"/>
    </source>
</evidence>
<dbReference type="PANTHER" id="PTHR10196">
    <property type="entry name" value="SUGAR KINASE"/>
    <property type="match status" value="1"/>
</dbReference>
<dbReference type="InterPro" id="IPR018484">
    <property type="entry name" value="FGGY_N"/>
</dbReference>
<dbReference type="Proteomes" id="UP000011014">
    <property type="component" value="Unassembled WGS sequence"/>
</dbReference>
<dbReference type="InterPro" id="IPR018181">
    <property type="entry name" value="Heat_shock_70_CS"/>
</dbReference>
<dbReference type="Pfam" id="PF00370">
    <property type="entry name" value="FGGY_N"/>
    <property type="match status" value="1"/>
</dbReference>
<keyword evidence="3" id="KW-0418">Kinase</keyword>
<protein>
    <recommendedName>
        <fullName evidence="4">Carbohydrate kinase FGGY N-terminal domain-containing protein</fullName>
    </recommendedName>
</protein>
<reference evidence="5" key="1">
    <citation type="journal article" date="2010" name="Science">
        <title>Plasticity of animal genome architecture unmasked by rapid evolution of a pelagic tunicate.</title>
        <authorList>
            <person name="Denoeud F."/>
            <person name="Henriet S."/>
            <person name="Mungpakdee S."/>
            <person name="Aury J.M."/>
            <person name="Da Silva C."/>
            <person name="Brinkmann H."/>
            <person name="Mikhaleva J."/>
            <person name="Olsen L.C."/>
            <person name="Jubin C."/>
            <person name="Canestro C."/>
            <person name="Bouquet J.M."/>
            <person name="Danks G."/>
            <person name="Poulain J."/>
            <person name="Campsteijn C."/>
            <person name="Adamski M."/>
            <person name="Cross I."/>
            <person name="Yadetie F."/>
            <person name="Muffato M."/>
            <person name="Louis A."/>
            <person name="Butcher S."/>
            <person name="Tsagkogeorga G."/>
            <person name="Konrad A."/>
            <person name="Singh S."/>
            <person name="Jensen M.F."/>
            <person name="Cong E.H."/>
            <person name="Eikeseth-Otteraa H."/>
            <person name="Noel B."/>
            <person name="Anthouard V."/>
            <person name="Porcel B.M."/>
            <person name="Kachouri-Lafond R."/>
            <person name="Nishino A."/>
            <person name="Ugolini M."/>
            <person name="Chourrout P."/>
            <person name="Nishida H."/>
            <person name="Aasland R."/>
            <person name="Huzurbazar S."/>
            <person name="Westhof E."/>
            <person name="Delsuc F."/>
            <person name="Lehrach H."/>
            <person name="Reinhardt R."/>
            <person name="Weissenbach J."/>
            <person name="Roy S.W."/>
            <person name="Artiguenave F."/>
            <person name="Postlethwait J.H."/>
            <person name="Manak J.R."/>
            <person name="Thompson E.M."/>
            <person name="Jaillon O."/>
            <person name="Du Pasquier L."/>
            <person name="Boudinot P."/>
            <person name="Liberles D.A."/>
            <person name="Volff J.N."/>
            <person name="Philippe H."/>
            <person name="Lenhard B."/>
            <person name="Roest Crollius H."/>
            <person name="Wincker P."/>
            <person name="Chourrout D."/>
        </authorList>
    </citation>
    <scope>NUCLEOTIDE SEQUENCE [LARGE SCALE GENOMIC DNA]</scope>
</reference>
<proteinExistence type="inferred from homology"/>
<evidence type="ECO:0000256" key="2">
    <source>
        <dbReference type="ARBA" id="ARBA00022679"/>
    </source>
</evidence>
<dbReference type="EMBL" id="FN654833">
    <property type="protein sequence ID" value="CBY36742.1"/>
    <property type="molecule type" value="Genomic_DNA"/>
</dbReference>
<dbReference type="AlphaFoldDB" id="E4YMN3"/>
<comment type="similarity">
    <text evidence="1">Belongs to the FGGY kinase family.</text>
</comment>
<dbReference type="CDD" id="cd07777">
    <property type="entry name" value="ASKHA_NBD_FGGY_SHK"/>
    <property type="match status" value="1"/>
</dbReference>
<dbReference type="GO" id="GO:0006071">
    <property type="term" value="P:glycerol metabolic process"/>
    <property type="evidence" value="ECO:0007669"/>
    <property type="project" value="TreeGrafter"/>
</dbReference>
<dbReference type="GO" id="GO:0050277">
    <property type="term" value="F:sedoheptulokinase activity"/>
    <property type="evidence" value="ECO:0007669"/>
    <property type="project" value="TreeGrafter"/>
</dbReference>
<evidence type="ECO:0000256" key="1">
    <source>
        <dbReference type="ARBA" id="ARBA00009156"/>
    </source>
</evidence>
<name>E4YMN3_OIKDI</name>
<dbReference type="PANTHER" id="PTHR10196:SF67">
    <property type="entry name" value="SEDOHEPTULOKINASE"/>
    <property type="match status" value="1"/>
</dbReference>
<dbReference type="PROSITE" id="PS00297">
    <property type="entry name" value="HSP70_1"/>
    <property type="match status" value="1"/>
</dbReference>
<feature type="domain" description="Carbohydrate kinase FGGY N-terminal" evidence="4">
    <location>
        <begin position="1"/>
        <end position="148"/>
    </location>
</feature>
<evidence type="ECO:0000256" key="3">
    <source>
        <dbReference type="ARBA" id="ARBA00022777"/>
    </source>
</evidence>
<keyword evidence="2" id="KW-0808">Transferase</keyword>
<dbReference type="InterPro" id="IPR043129">
    <property type="entry name" value="ATPase_NBD"/>
</dbReference>
<dbReference type="Gene3D" id="3.30.420.40">
    <property type="match status" value="1"/>
</dbReference>